<sequence length="246" mass="27404">MVPHEIVLVRFSHAVIDADGATIGTDHRIAKFERVKHYRSGDEDGYLAPVPLFSTSRGASRDCKARARLPARSAFTPDRGALNIVDCAAAAYVVSERSRDYSTLQYMDLWYARMLFESLRHLAKAPKTLPGPAYERAGTWRKAQMVTAEGRLVLDAHPADLVMLALASVRSAGENNESDVRDAIESDRAVDKQGSHLREVQGDIEVCRSETWKVIEQVAVTTYERVHRLSLLEAESQIARRAEAAR</sequence>
<keyword evidence="2" id="KW-1185">Reference proteome</keyword>
<dbReference type="OrthoDB" id="2893144at2759"/>
<accession>A0A550C414</accession>
<gene>
    <name evidence="1" type="ORF">BD626DRAFT_572477</name>
</gene>
<dbReference type="Proteomes" id="UP000320762">
    <property type="component" value="Unassembled WGS sequence"/>
</dbReference>
<name>A0A550C414_9AGAR</name>
<protein>
    <submittedName>
        <fullName evidence="1">Uncharacterized protein</fullName>
    </submittedName>
</protein>
<evidence type="ECO:0000313" key="2">
    <source>
        <dbReference type="Proteomes" id="UP000320762"/>
    </source>
</evidence>
<comment type="caution">
    <text evidence="1">The sequence shown here is derived from an EMBL/GenBank/DDBJ whole genome shotgun (WGS) entry which is preliminary data.</text>
</comment>
<reference evidence="1 2" key="1">
    <citation type="journal article" date="2019" name="New Phytol.">
        <title>Comparative genomics reveals unique wood-decay strategies and fruiting body development in the Schizophyllaceae.</title>
        <authorList>
            <person name="Almasi E."/>
            <person name="Sahu N."/>
            <person name="Krizsan K."/>
            <person name="Balint B."/>
            <person name="Kovacs G.M."/>
            <person name="Kiss B."/>
            <person name="Cseklye J."/>
            <person name="Drula E."/>
            <person name="Henrissat B."/>
            <person name="Nagy I."/>
            <person name="Chovatia M."/>
            <person name="Adam C."/>
            <person name="LaButti K."/>
            <person name="Lipzen A."/>
            <person name="Riley R."/>
            <person name="Grigoriev I.V."/>
            <person name="Nagy L.G."/>
        </authorList>
    </citation>
    <scope>NUCLEOTIDE SEQUENCE [LARGE SCALE GENOMIC DNA]</scope>
    <source>
        <strain evidence="1 2">NL-1724</strain>
    </source>
</reference>
<dbReference type="AlphaFoldDB" id="A0A550C414"/>
<evidence type="ECO:0000313" key="1">
    <source>
        <dbReference type="EMBL" id="TRM59510.1"/>
    </source>
</evidence>
<proteinExistence type="predicted"/>
<dbReference type="EMBL" id="VDMD01000027">
    <property type="protein sequence ID" value="TRM59510.1"/>
    <property type="molecule type" value="Genomic_DNA"/>
</dbReference>
<organism evidence="1 2">
    <name type="scientific">Schizophyllum amplum</name>
    <dbReference type="NCBI Taxonomy" id="97359"/>
    <lineage>
        <taxon>Eukaryota</taxon>
        <taxon>Fungi</taxon>
        <taxon>Dikarya</taxon>
        <taxon>Basidiomycota</taxon>
        <taxon>Agaricomycotina</taxon>
        <taxon>Agaricomycetes</taxon>
        <taxon>Agaricomycetidae</taxon>
        <taxon>Agaricales</taxon>
        <taxon>Schizophyllaceae</taxon>
        <taxon>Schizophyllum</taxon>
    </lineage>
</organism>